<name>A0A3P7KZK7_STRVU</name>
<gene>
    <name evidence="1" type="ORF">SVUK_LOCUS10883</name>
</gene>
<dbReference type="Proteomes" id="UP000270094">
    <property type="component" value="Unassembled WGS sequence"/>
</dbReference>
<organism evidence="1 2">
    <name type="scientific">Strongylus vulgaris</name>
    <name type="common">Blood worm</name>
    <dbReference type="NCBI Taxonomy" id="40348"/>
    <lineage>
        <taxon>Eukaryota</taxon>
        <taxon>Metazoa</taxon>
        <taxon>Ecdysozoa</taxon>
        <taxon>Nematoda</taxon>
        <taxon>Chromadorea</taxon>
        <taxon>Rhabditida</taxon>
        <taxon>Rhabditina</taxon>
        <taxon>Rhabditomorpha</taxon>
        <taxon>Strongyloidea</taxon>
        <taxon>Strongylidae</taxon>
        <taxon>Strongylus</taxon>
    </lineage>
</organism>
<dbReference type="EMBL" id="UYYB01095974">
    <property type="protein sequence ID" value="VDM75885.1"/>
    <property type="molecule type" value="Genomic_DNA"/>
</dbReference>
<sequence>MRRTRMRLRPLVVAMTATRAEQVALDEASGRLMLMALRRGRTLTPSECDSGHRSSIIINQGHKCYLTEYGQQAIQVTTVRQLLTRKKYLSAIFEELSKKRYCSWIFGQKKTL</sequence>
<dbReference type="AlphaFoldDB" id="A0A3P7KZK7"/>
<evidence type="ECO:0000313" key="1">
    <source>
        <dbReference type="EMBL" id="VDM75885.1"/>
    </source>
</evidence>
<protein>
    <submittedName>
        <fullName evidence="1">Uncharacterized protein</fullName>
    </submittedName>
</protein>
<accession>A0A3P7KZK7</accession>
<proteinExistence type="predicted"/>
<keyword evidence="2" id="KW-1185">Reference proteome</keyword>
<evidence type="ECO:0000313" key="2">
    <source>
        <dbReference type="Proteomes" id="UP000270094"/>
    </source>
</evidence>
<reference evidence="1 2" key="1">
    <citation type="submission" date="2018-11" db="EMBL/GenBank/DDBJ databases">
        <authorList>
            <consortium name="Pathogen Informatics"/>
        </authorList>
    </citation>
    <scope>NUCLEOTIDE SEQUENCE [LARGE SCALE GENOMIC DNA]</scope>
</reference>